<keyword evidence="3" id="KW-0704">Schiff base</keyword>
<dbReference type="Proteomes" id="UP000237966">
    <property type="component" value="Unassembled WGS sequence"/>
</dbReference>
<gene>
    <name evidence="8" type="ORF">C5C51_02250</name>
    <name evidence="7" type="ORF">VT73_03490</name>
</gene>
<dbReference type="RefSeq" id="WP_027692618.1">
    <property type="nucleotide sequence ID" value="NZ_CP010848.1"/>
</dbReference>
<evidence type="ECO:0000256" key="4">
    <source>
        <dbReference type="PIRNR" id="PIRNR001365"/>
    </source>
</evidence>
<accession>A0A0C5BDT6</accession>
<organism evidence="7 9">
    <name type="scientific">Rathayibacter toxicus</name>
    <dbReference type="NCBI Taxonomy" id="145458"/>
    <lineage>
        <taxon>Bacteria</taxon>
        <taxon>Bacillati</taxon>
        <taxon>Actinomycetota</taxon>
        <taxon>Actinomycetes</taxon>
        <taxon>Micrococcales</taxon>
        <taxon>Microbacteriaceae</taxon>
        <taxon>Rathayibacter</taxon>
    </lineage>
</organism>
<dbReference type="PIRSF" id="PIRSF001365">
    <property type="entry name" value="DHDPS"/>
    <property type="match status" value="1"/>
</dbReference>
<evidence type="ECO:0000313" key="8">
    <source>
        <dbReference type="EMBL" id="PPI16249.1"/>
    </source>
</evidence>
<dbReference type="InterPro" id="IPR013785">
    <property type="entry name" value="Aldolase_TIM"/>
</dbReference>
<dbReference type="PROSITE" id="PS00665">
    <property type="entry name" value="DHDPS_1"/>
    <property type="match status" value="1"/>
</dbReference>
<evidence type="ECO:0000256" key="1">
    <source>
        <dbReference type="ARBA" id="ARBA00007592"/>
    </source>
</evidence>
<comment type="similarity">
    <text evidence="1 4">Belongs to the DapA family.</text>
</comment>
<feature type="binding site" evidence="6">
    <location>
        <position position="48"/>
    </location>
    <ligand>
        <name>pyruvate</name>
        <dbReference type="ChEBI" id="CHEBI:15361"/>
    </ligand>
</feature>
<dbReference type="EMBL" id="LBFI01000024">
    <property type="protein sequence ID" value="KKM46138.1"/>
    <property type="molecule type" value="Genomic_DNA"/>
</dbReference>
<evidence type="ECO:0000256" key="5">
    <source>
        <dbReference type="PIRSR" id="PIRSR001365-1"/>
    </source>
</evidence>
<dbReference type="eggNOG" id="COG0329">
    <property type="taxonomic scope" value="Bacteria"/>
</dbReference>
<proteinExistence type="inferred from homology"/>
<dbReference type="PRINTS" id="PR00146">
    <property type="entry name" value="DHPICSNTHASE"/>
</dbReference>
<dbReference type="SMART" id="SM01130">
    <property type="entry name" value="DHDPS"/>
    <property type="match status" value="1"/>
</dbReference>
<reference evidence="8 10" key="2">
    <citation type="submission" date="2018-02" db="EMBL/GenBank/DDBJ databases">
        <title>Bacteriophage NCPPB3778 and a type I-E CRISPR drive the evolution of the US Biological Select Agent, Rathayibacter toxicus.</title>
        <authorList>
            <person name="Davis E.W.II."/>
            <person name="Tabima J.F."/>
            <person name="Weisberg A.J."/>
            <person name="Lopes L.D."/>
            <person name="Wiseman M.S."/>
            <person name="Wiseman M.S."/>
            <person name="Pupko T."/>
            <person name="Belcher M.S."/>
            <person name="Sechler A.J."/>
            <person name="Tancos M.A."/>
            <person name="Schroeder B.K."/>
            <person name="Murray T.D."/>
            <person name="Luster D.G."/>
            <person name="Schneider W.L."/>
            <person name="Rogers E."/>
            <person name="Andreote F.D."/>
            <person name="Grunwald N.J."/>
            <person name="Putnam M.L."/>
            <person name="Chang J.H."/>
        </authorList>
    </citation>
    <scope>NUCLEOTIDE SEQUENCE [LARGE SCALE GENOMIC DNA]</scope>
    <source>
        <strain evidence="8 10">FH99</strain>
    </source>
</reference>
<dbReference type="AlphaFoldDB" id="A0A0C5BDT6"/>
<dbReference type="SUPFAM" id="SSF51569">
    <property type="entry name" value="Aldolase"/>
    <property type="match status" value="1"/>
</dbReference>
<dbReference type="PANTHER" id="PTHR12128:SF66">
    <property type="entry name" value="4-HYDROXY-2-OXOGLUTARATE ALDOLASE, MITOCHONDRIAL"/>
    <property type="match status" value="1"/>
</dbReference>
<evidence type="ECO:0000256" key="2">
    <source>
        <dbReference type="ARBA" id="ARBA00023239"/>
    </source>
</evidence>
<protein>
    <submittedName>
        <fullName evidence="8">Dihydrodipicolinate synthase family protein</fullName>
    </submittedName>
</protein>
<dbReference type="Proteomes" id="UP000052979">
    <property type="component" value="Unassembled WGS sequence"/>
</dbReference>
<dbReference type="InterPro" id="IPR020624">
    <property type="entry name" value="Schiff_base-form_aldolases_CS"/>
</dbReference>
<feature type="active site" description="Proton donor/acceptor" evidence="5">
    <location>
        <position position="136"/>
    </location>
</feature>
<dbReference type="PATRIC" id="fig|145458.7.peg.583"/>
<evidence type="ECO:0000313" key="7">
    <source>
        <dbReference type="EMBL" id="KKM46138.1"/>
    </source>
</evidence>
<feature type="active site" description="Schiff-base intermediate with substrate" evidence="5">
    <location>
        <position position="163"/>
    </location>
</feature>
<evidence type="ECO:0000256" key="6">
    <source>
        <dbReference type="PIRSR" id="PIRSR001365-2"/>
    </source>
</evidence>
<dbReference type="GO" id="GO:0008840">
    <property type="term" value="F:4-hydroxy-tetrahydrodipicolinate synthase activity"/>
    <property type="evidence" value="ECO:0007669"/>
    <property type="project" value="TreeGrafter"/>
</dbReference>
<dbReference type="OrthoDB" id="9778880at2"/>
<dbReference type="GeneID" id="93667869"/>
<keyword evidence="9" id="KW-1185">Reference proteome</keyword>
<dbReference type="Pfam" id="PF00701">
    <property type="entry name" value="DHDPS"/>
    <property type="match status" value="1"/>
</dbReference>
<comment type="caution">
    <text evidence="7">The sequence shown here is derived from an EMBL/GenBank/DDBJ whole genome shotgun (WGS) entry which is preliminary data.</text>
</comment>
<evidence type="ECO:0000313" key="9">
    <source>
        <dbReference type="Proteomes" id="UP000052979"/>
    </source>
</evidence>
<reference evidence="7 9" key="1">
    <citation type="submission" date="2015-04" db="EMBL/GenBank/DDBJ databases">
        <title>Draft genome sequence of Rathayibacter toxicus strain FH-142 (AKA 70134 or CS 32), a Western Australian isolate.</title>
        <authorList>
            <consortium name="Consortium for Microbial Forensics and Genomics (microFORGE)"/>
            <person name="Knight B.M."/>
            <person name="Roberts D.P."/>
            <person name="Lin D."/>
            <person name="Hari K."/>
            <person name="Fletcher J."/>
            <person name="Melcher U."/>
            <person name="Blagden T."/>
            <person name="Luster D.G."/>
            <person name="Sechler A.J."/>
            <person name="Schneider W.L."/>
            <person name="Winegar R.A."/>
        </authorList>
    </citation>
    <scope>NUCLEOTIDE SEQUENCE [LARGE SCALE GENOMIC DNA]</scope>
    <source>
        <strain evidence="7 9">FH142</strain>
    </source>
</reference>
<sequence length="294" mass="31045">MNLDVTGANTLLITPFHTDGSLDERSLERLIDHVIDGGARGVILLGSTGEFFGLTHDERLRVIGSGVSHVAGRVPVTIGVGSDGTAETIALAAAAQAAGADCVMVIPPIYFDTAAGAQLAHYDAVAASTDLDVMLYDGSNGIRLSPEVLCRANAQKPNIRYAKIATADPALFDTYRQAAPTVTTIVGDDMMLFQGLRAGGRGSATAIGNILPREIAALHTAHENGQVDEAYRIATRLSPVTMFLSVPRGSFIAKFKLILARQGIIDSDRVRPPLLPLAEAQRAEVIHDVMPLVA</sequence>
<dbReference type="CDD" id="cd00408">
    <property type="entry name" value="DHDPS-like"/>
    <property type="match status" value="1"/>
</dbReference>
<dbReference type="PANTHER" id="PTHR12128">
    <property type="entry name" value="DIHYDRODIPICOLINATE SYNTHASE"/>
    <property type="match status" value="1"/>
</dbReference>
<evidence type="ECO:0000256" key="3">
    <source>
        <dbReference type="ARBA" id="ARBA00023270"/>
    </source>
</evidence>
<dbReference type="KEGG" id="rtx:TI83_02475"/>
<evidence type="ECO:0000313" key="10">
    <source>
        <dbReference type="Proteomes" id="UP000237966"/>
    </source>
</evidence>
<dbReference type="KEGG" id="rtc:APU90_04000"/>
<name>A0A0C5BDT6_9MICO</name>
<dbReference type="EMBL" id="PSWU01000004">
    <property type="protein sequence ID" value="PPI16249.1"/>
    <property type="molecule type" value="Genomic_DNA"/>
</dbReference>
<dbReference type="STRING" id="145458.APU90_04000"/>
<dbReference type="GO" id="GO:0005829">
    <property type="term" value="C:cytosol"/>
    <property type="evidence" value="ECO:0007669"/>
    <property type="project" value="TreeGrafter"/>
</dbReference>
<dbReference type="Gene3D" id="3.20.20.70">
    <property type="entry name" value="Aldolase class I"/>
    <property type="match status" value="1"/>
</dbReference>
<keyword evidence="2 4" id="KW-0456">Lyase</keyword>
<dbReference type="InterPro" id="IPR002220">
    <property type="entry name" value="DapA-like"/>
</dbReference>